<dbReference type="STRING" id="33097.A0A150GX39"/>
<feature type="compositionally biased region" description="Low complexity" evidence="5">
    <location>
        <begin position="101"/>
        <end position="116"/>
    </location>
</feature>
<dbReference type="EMBL" id="LSYV01000006">
    <property type="protein sequence ID" value="KXZ54303.1"/>
    <property type="molecule type" value="Genomic_DNA"/>
</dbReference>
<dbReference type="GO" id="GO:0005737">
    <property type="term" value="C:cytoplasm"/>
    <property type="evidence" value="ECO:0007669"/>
    <property type="project" value="UniProtKB-SubCell"/>
</dbReference>
<dbReference type="PANTHER" id="PTHR18829:SF0">
    <property type="entry name" value="PROTEIN YAE1 HOMOLOG"/>
    <property type="match status" value="1"/>
</dbReference>
<dbReference type="Pfam" id="PF09811">
    <property type="entry name" value="Yae1_N"/>
    <property type="match status" value="1"/>
</dbReference>
<feature type="compositionally biased region" description="Low complexity" evidence="5">
    <location>
        <begin position="170"/>
        <end position="182"/>
    </location>
</feature>
<dbReference type="PANTHER" id="PTHR18829">
    <property type="entry name" value="PROTEIN YAE1 HOMOLOG"/>
    <property type="match status" value="1"/>
</dbReference>
<evidence type="ECO:0000256" key="1">
    <source>
        <dbReference type="ARBA" id="ARBA00004123"/>
    </source>
</evidence>
<proteinExistence type="predicted"/>
<gene>
    <name evidence="7" type="ORF">GPECTOR_5g389</name>
</gene>
<feature type="compositionally biased region" description="Gly residues" evidence="5">
    <location>
        <begin position="117"/>
        <end position="142"/>
    </location>
</feature>
<dbReference type="AlphaFoldDB" id="A0A150GX39"/>
<dbReference type="InterPro" id="IPR038881">
    <property type="entry name" value="Yae1-like"/>
</dbReference>
<keyword evidence="8" id="KW-1185">Reference proteome</keyword>
<dbReference type="InterPro" id="IPR019191">
    <property type="entry name" value="Essential_protein_Yae1_N"/>
</dbReference>
<keyword evidence="3" id="KW-0963">Cytoplasm</keyword>
<protein>
    <recommendedName>
        <fullName evidence="6">Essential protein Yae1 N-terminal domain-containing protein</fullName>
    </recommendedName>
</protein>
<feature type="region of interest" description="Disordered" evidence="5">
    <location>
        <begin position="101"/>
        <end position="146"/>
    </location>
</feature>
<evidence type="ECO:0000256" key="5">
    <source>
        <dbReference type="SAM" id="MobiDB-lite"/>
    </source>
</evidence>
<comment type="caution">
    <text evidence="7">The sequence shown here is derived from an EMBL/GenBank/DDBJ whole genome shotgun (WGS) entry which is preliminary data.</text>
</comment>
<keyword evidence="4" id="KW-0539">Nucleus</keyword>
<evidence type="ECO:0000313" key="8">
    <source>
        <dbReference type="Proteomes" id="UP000075714"/>
    </source>
</evidence>
<name>A0A150GX39_GONPE</name>
<feature type="domain" description="Essential protein Yae1 N-terminal" evidence="6">
    <location>
        <begin position="11"/>
        <end position="47"/>
    </location>
</feature>
<sequence length="241" mass="24456">MAGDESDDDAGYRDALEEGKEATLQQGFDIGFCEGAAAGFEWGLLRGAVTTLAAMDGQAAGTRQLHQEIVALHAAADVAPRAAMLATFRHLLASPMPLPLQLQQQQTQGQQQPELTAGGGGSGDARGGAGADSGRRGGGATGGEADTEATDLADMLGGLRASDASHRSQAESSPPVEPASGAASSAPAAYAYVLPPDAAALQLPDMPALMSSLRARLLEVGFGPGQNKMVGGFSSRVARRE</sequence>
<feature type="region of interest" description="Disordered" evidence="5">
    <location>
        <begin position="162"/>
        <end position="182"/>
    </location>
</feature>
<evidence type="ECO:0000313" key="7">
    <source>
        <dbReference type="EMBL" id="KXZ54303.1"/>
    </source>
</evidence>
<organism evidence="7 8">
    <name type="scientific">Gonium pectorale</name>
    <name type="common">Green alga</name>
    <dbReference type="NCBI Taxonomy" id="33097"/>
    <lineage>
        <taxon>Eukaryota</taxon>
        <taxon>Viridiplantae</taxon>
        <taxon>Chlorophyta</taxon>
        <taxon>core chlorophytes</taxon>
        <taxon>Chlorophyceae</taxon>
        <taxon>CS clade</taxon>
        <taxon>Chlamydomonadales</taxon>
        <taxon>Volvocaceae</taxon>
        <taxon>Gonium</taxon>
    </lineage>
</organism>
<dbReference type="Proteomes" id="UP000075714">
    <property type="component" value="Unassembled WGS sequence"/>
</dbReference>
<dbReference type="OrthoDB" id="20086at2759"/>
<accession>A0A150GX39</accession>
<comment type="subcellular location">
    <subcellularLocation>
        <location evidence="2">Cytoplasm</location>
    </subcellularLocation>
    <subcellularLocation>
        <location evidence="1">Nucleus</location>
    </subcellularLocation>
</comment>
<reference evidence="8" key="1">
    <citation type="journal article" date="2016" name="Nat. Commun.">
        <title>The Gonium pectorale genome demonstrates co-option of cell cycle regulation during the evolution of multicellularity.</title>
        <authorList>
            <person name="Hanschen E.R."/>
            <person name="Marriage T.N."/>
            <person name="Ferris P.J."/>
            <person name="Hamaji T."/>
            <person name="Toyoda A."/>
            <person name="Fujiyama A."/>
            <person name="Neme R."/>
            <person name="Noguchi H."/>
            <person name="Minakuchi Y."/>
            <person name="Suzuki M."/>
            <person name="Kawai-Toyooka H."/>
            <person name="Smith D.R."/>
            <person name="Sparks H."/>
            <person name="Anderson J."/>
            <person name="Bakaric R."/>
            <person name="Luria V."/>
            <person name="Karger A."/>
            <person name="Kirschner M.W."/>
            <person name="Durand P.M."/>
            <person name="Michod R.E."/>
            <person name="Nozaki H."/>
            <person name="Olson B.J."/>
        </authorList>
    </citation>
    <scope>NUCLEOTIDE SEQUENCE [LARGE SCALE GENOMIC DNA]</scope>
    <source>
        <strain evidence="8">NIES-2863</strain>
    </source>
</reference>
<evidence type="ECO:0000259" key="6">
    <source>
        <dbReference type="Pfam" id="PF09811"/>
    </source>
</evidence>
<evidence type="ECO:0000256" key="2">
    <source>
        <dbReference type="ARBA" id="ARBA00004496"/>
    </source>
</evidence>
<dbReference type="GO" id="GO:0005634">
    <property type="term" value="C:nucleus"/>
    <property type="evidence" value="ECO:0007669"/>
    <property type="project" value="UniProtKB-SubCell"/>
</dbReference>
<evidence type="ECO:0000256" key="3">
    <source>
        <dbReference type="ARBA" id="ARBA00022490"/>
    </source>
</evidence>
<evidence type="ECO:0000256" key="4">
    <source>
        <dbReference type="ARBA" id="ARBA00023242"/>
    </source>
</evidence>